<evidence type="ECO:0000313" key="1">
    <source>
        <dbReference type="EMBL" id="CEK51881.1"/>
    </source>
</evidence>
<accession>A0A0B6Y7T0</accession>
<gene>
    <name evidence="1" type="primary">ORF14735</name>
</gene>
<dbReference type="EMBL" id="HACG01005016">
    <property type="protein sequence ID" value="CEK51881.1"/>
    <property type="molecule type" value="Transcribed_RNA"/>
</dbReference>
<reference evidence="1" key="1">
    <citation type="submission" date="2014-12" db="EMBL/GenBank/DDBJ databases">
        <title>Insight into the proteome of Arion vulgaris.</title>
        <authorList>
            <person name="Aradska J."/>
            <person name="Bulat T."/>
            <person name="Smidak R."/>
            <person name="Sarate P."/>
            <person name="Gangsoo J."/>
            <person name="Sialana F."/>
            <person name="Bilban M."/>
            <person name="Lubec G."/>
        </authorList>
    </citation>
    <scope>NUCLEOTIDE SEQUENCE</scope>
    <source>
        <tissue evidence="1">Skin</tissue>
    </source>
</reference>
<name>A0A0B6Y7T0_9EUPU</name>
<proteinExistence type="predicted"/>
<protein>
    <submittedName>
        <fullName evidence="1">Uncharacterized protein</fullName>
    </submittedName>
</protein>
<sequence>MKYLRKQNDQQVVKVWLKYQTALNTHCIQHHTQALCDIVGLLVTFVQSEDSLKNLGKLFLESILVHHMCHVANCFND</sequence>
<organism evidence="1">
    <name type="scientific">Arion vulgaris</name>
    <dbReference type="NCBI Taxonomy" id="1028688"/>
    <lineage>
        <taxon>Eukaryota</taxon>
        <taxon>Metazoa</taxon>
        <taxon>Spiralia</taxon>
        <taxon>Lophotrochozoa</taxon>
        <taxon>Mollusca</taxon>
        <taxon>Gastropoda</taxon>
        <taxon>Heterobranchia</taxon>
        <taxon>Euthyneura</taxon>
        <taxon>Panpulmonata</taxon>
        <taxon>Eupulmonata</taxon>
        <taxon>Stylommatophora</taxon>
        <taxon>Helicina</taxon>
        <taxon>Arionoidea</taxon>
        <taxon>Arionidae</taxon>
        <taxon>Arion</taxon>
    </lineage>
</organism>
<dbReference type="AlphaFoldDB" id="A0A0B6Y7T0"/>